<dbReference type="InterPro" id="IPR051910">
    <property type="entry name" value="ComF/GntX_DNA_util-trans"/>
</dbReference>
<dbReference type="SUPFAM" id="SSF53271">
    <property type="entry name" value="PRTase-like"/>
    <property type="match status" value="1"/>
</dbReference>
<dbReference type="AlphaFoldDB" id="A0A345BZD5"/>
<keyword evidence="4" id="KW-1185">Reference proteome</keyword>
<dbReference type="InterPro" id="IPR000836">
    <property type="entry name" value="PRTase_dom"/>
</dbReference>
<dbReference type="PANTHER" id="PTHR47505:SF1">
    <property type="entry name" value="DNA UTILIZATION PROTEIN YHGH"/>
    <property type="match status" value="1"/>
</dbReference>
<evidence type="ECO:0000313" key="4">
    <source>
        <dbReference type="Proteomes" id="UP000252100"/>
    </source>
</evidence>
<gene>
    <name evidence="3" type="ORF">DT065_09980</name>
</gene>
<name>A0A345BZD5_9BACI</name>
<dbReference type="Proteomes" id="UP000252100">
    <property type="component" value="Chromosome"/>
</dbReference>
<dbReference type="InterPro" id="IPR029057">
    <property type="entry name" value="PRTase-like"/>
</dbReference>
<protein>
    <submittedName>
        <fullName evidence="3">ComF family protein</fullName>
    </submittedName>
</protein>
<dbReference type="EMBL" id="CP031092">
    <property type="protein sequence ID" value="AXF56316.1"/>
    <property type="molecule type" value="Genomic_DNA"/>
</dbReference>
<comment type="similarity">
    <text evidence="1">Belongs to the ComF/GntX family.</text>
</comment>
<dbReference type="Gene3D" id="3.40.50.2020">
    <property type="match status" value="1"/>
</dbReference>
<dbReference type="CDD" id="cd06223">
    <property type="entry name" value="PRTases_typeI"/>
    <property type="match status" value="1"/>
</dbReference>
<evidence type="ECO:0000313" key="3">
    <source>
        <dbReference type="EMBL" id="AXF56316.1"/>
    </source>
</evidence>
<evidence type="ECO:0000259" key="2">
    <source>
        <dbReference type="Pfam" id="PF00156"/>
    </source>
</evidence>
<dbReference type="Pfam" id="PF00156">
    <property type="entry name" value="Pribosyltran"/>
    <property type="match status" value="1"/>
</dbReference>
<dbReference type="KEGG" id="rue:DT065_09980"/>
<dbReference type="PANTHER" id="PTHR47505">
    <property type="entry name" value="DNA UTILIZATION PROTEIN YHGH"/>
    <property type="match status" value="1"/>
</dbReference>
<organism evidence="3 4">
    <name type="scientific">Salicibibacter kimchii</name>
    <dbReference type="NCBI Taxonomy" id="2099786"/>
    <lineage>
        <taxon>Bacteria</taxon>
        <taxon>Bacillati</taxon>
        <taxon>Bacillota</taxon>
        <taxon>Bacilli</taxon>
        <taxon>Bacillales</taxon>
        <taxon>Bacillaceae</taxon>
        <taxon>Salicibibacter</taxon>
    </lineage>
</organism>
<sequence>MKIVYNRCRQCLHPLSANISWEALFSWQQKKLCDECQGKLKSLKAPWCLYCSRPMVRNECCADCRRWERTRHWSGLLARNISLFSYDGHLQEVISTYKYRGDVALAHVFTETLKRTYRKKFKGAIPVPIPLSQERLLERGFNQAAVLAEQLPVAYSACLVRVVDEGKQSKQTRRGRLHSHARPFSFQGDAARVAGKHMLLIDDIYTTGTTLRKAAVPLLEQGAKQVSALTVARG</sequence>
<proteinExistence type="inferred from homology"/>
<accession>A0A345BZD5</accession>
<feature type="domain" description="Phosphoribosyltransferase" evidence="2">
    <location>
        <begin position="138"/>
        <end position="232"/>
    </location>
</feature>
<reference evidence="3 4" key="1">
    <citation type="journal article" date="2018" name="J. Microbiol.">
        <title>Salicibibacter kimchii gen. nov., sp. nov., a moderately halophilic and alkalitolerant bacterium in the family Bacillaceae, isolated from kimchi.</title>
        <authorList>
            <person name="Jang J.Y."/>
            <person name="Oh Y.J."/>
            <person name="Lim S.K."/>
            <person name="Park H.K."/>
            <person name="Lee C."/>
            <person name="Kim J.Y."/>
            <person name="Lee M.A."/>
            <person name="Choi H.J."/>
        </authorList>
    </citation>
    <scope>NUCLEOTIDE SEQUENCE [LARGE SCALE GENOMIC DNA]</scope>
    <source>
        <strain evidence="3 4">NKC1-1</strain>
    </source>
</reference>
<evidence type="ECO:0000256" key="1">
    <source>
        <dbReference type="ARBA" id="ARBA00008007"/>
    </source>
</evidence>